<dbReference type="InterPro" id="IPR016181">
    <property type="entry name" value="Acyl_CoA_acyltransferase"/>
</dbReference>
<proteinExistence type="predicted"/>
<accession>Q8ENQ9</accession>
<reference evidence="2 3" key="2">
    <citation type="journal article" date="2002" name="Nucleic Acids Res.">
        <title>Genome sequence of Oceanobacillus iheyensis isolated from the Iheya Ridge and its unexpected adaptive capabilities to extreme environments.</title>
        <authorList>
            <person name="Takami H."/>
            <person name="Takaki Y."/>
            <person name="Uchiyama I."/>
        </authorList>
    </citation>
    <scope>NUCLEOTIDE SEQUENCE [LARGE SCALE GENOMIC DNA]</scope>
    <source>
        <strain evidence="3">DSM 14371 / CIP 107618 / JCM 11309 / KCTC 3954 / HTE831</strain>
    </source>
</reference>
<dbReference type="Pfam" id="PF00583">
    <property type="entry name" value="Acetyltransf_1"/>
    <property type="match status" value="1"/>
</dbReference>
<dbReference type="Proteomes" id="UP000000822">
    <property type="component" value="Chromosome"/>
</dbReference>
<dbReference type="HOGENOM" id="CLU_1249394_0_0_9"/>
<keyword evidence="3" id="KW-1185">Reference proteome</keyword>
<dbReference type="InterPro" id="IPR000182">
    <property type="entry name" value="GNAT_dom"/>
</dbReference>
<dbReference type="KEGG" id="oih:OB2418"/>
<dbReference type="PROSITE" id="PS51186">
    <property type="entry name" value="GNAT"/>
    <property type="match status" value="1"/>
</dbReference>
<dbReference type="AlphaFoldDB" id="Q8ENQ9"/>
<dbReference type="CDD" id="cd04301">
    <property type="entry name" value="NAT_SF"/>
    <property type="match status" value="1"/>
</dbReference>
<dbReference type="EMBL" id="BA000028">
    <property type="protein sequence ID" value="BAC14374.1"/>
    <property type="molecule type" value="Genomic_DNA"/>
</dbReference>
<dbReference type="STRING" id="221109.gene:10734669"/>
<dbReference type="OrthoDB" id="9796919at2"/>
<reference evidence="2 3" key="1">
    <citation type="journal article" date="2001" name="FEMS Microbiol. Lett.">
        <title>Oceanobacillus iheyensis gen. nov., sp. nov., a deep-sea extremely halotolerant and alkaliphilic species isolated from a depth of 1050 m on the Iheya Ridge.</title>
        <authorList>
            <person name="Lu J."/>
            <person name="Nogi Y."/>
            <person name="Takami H."/>
        </authorList>
    </citation>
    <scope>NUCLEOTIDE SEQUENCE [LARGE SCALE GENOMIC DNA]</scope>
    <source>
        <strain evidence="3">DSM 14371 / CIP 107618 / JCM 11309 / KCTC 3954 / HTE831</strain>
    </source>
</reference>
<name>Q8ENQ9_OCEIH</name>
<evidence type="ECO:0000313" key="3">
    <source>
        <dbReference type="Proteomes" id="UP000000822"/>
    </source>
</evidence>
<dbReference type="GO" id="GO:0016747">
    <property type="term" value="F:acyltransferase activity, transferring groups other than amino-acyl groups"/>
    <property type="evidence" value="ECO:0007669"/>
    <property type="project" value="InterPro"/>
</dbReference>
<sequence length="230" mass="26521">MIKTYLEPTPWDRRNFPFETYQLTEYSEAALRETDQVEGHFTVKVGSFEDTKLLHEYGFYYADTLIAPFCKKERFLSERAEEVSFTEDFDKDEILNIAEEAFQGGRYHRDPNIPNNMADQRYRNWVQDLIDQDLILAYKQNGKIAGFFAYKDNQILLLAMHEDYRGKGMATAFAGACVNEQFKRTGYSELKTSISPSNPASLNVFLGLGFRLGPATDIYHKLNGTLGERE</sequence>
<evidence type="ECO:0000313" key="2">
    <source>
        <dbReference type="EMBL" id="BAC14374.1"/>
    </source>
</evidence>
<feature type="domain" description="N-acetyltransferase" evidence="1">
    <location>
        <begin position="80"/>
        <end position="230"/>
    </location>
</feature>
<evidence type="ECO:0000259" key="1">
    <source>
        <dbReference type="PROSITE" id="PS51186"/>
    </source>
</evidence>
<dbReference type="SUPFAM" id="SSF55729">
    <property type="entry name" value="Acyl-CoA N-acyltransferases (Nat)"/>
    <property type="match status" value="1"/>
</dbReference>
<dbReference type="eggNOG" id="COG1670">
    <property type="taxonomic scope" value="Bacteria"/>
</dbReference>
<organism evidence="2 3">
    <name type="scientific">Oceanobacillus iheyensis (strain DSM 14371 / CIP 107618 / JCM 11309 / KCTC 3954 / HTE831)</name>
    <dbReference type="NCBI Taxonomy" id="221109"/>
    <lineage>
        <taxon>Bacteria</taxon>
        <taxon>Bacillati</taxon>
        <taxon>Bacillota</taxon>
        <taxon>Bacilli</taxon>
        <taxon>Bacillales</taxon>
        <taxon>Bacillaceae</taxon>
        <taxon>Oceanobacillus</taxon>
    </lineage>
</organism>
<gene>
    <name evidence="2" type="ordered locus">OB2418</name>
</gene>
<dbReference type="Gene3D" id="3.40.630.30">
    <property type="match status" value="1"/>
</dbReference>
<dbReference type="RefSeq" id="WP_011066809.1">
    <property type="nucleotide sequence ID" value="NC_004193.1"/>
</dbReference>
<protein>
    <recommendedName>
        <fullName evidence="1">N-acetyltransferase domain-containing protein</fullName>
    </recommendedName>
</protein>